<feature type="chain" id="PRO_5045637459" description="Alcohol dehydrogenase N-terminal domain-containing protein" evidence="1">
    <location>
        <begin position="21"/>
        <end position="88"/>
    </location>
</feature>
<dbReference type="InterPro" id="IPR011032">
    <property type="entry name" value="GroES-like_sf"/>
</dbReference>
<feature type="signal peptide" evidence="1">
    <location>
        <begin position="1"/>
        <end position="20"/>
    </location>
</feature>
<evidence type="ECO:0000256" key="1">
    <source>
        <dbReference type="SAM" id="SignalP"/>
    </source>
</evidence>
<dbReference type="EMBL" id="JACRTI010000028">
    <property type="protein sequence ID" value="MBC8602421.1"/>
    <property type="molecule type" value="Genomic_DNA"/>
</dbReference>
<dbReference type="SUPFAM" id="SSF50129">
    <property type="entry name" value="GroES-like"/>
    <property type="match status" value="1"/>
</dbReference>
<accession>A0ABR7P237</accession>
<evidence type="ECO:0008006" key="4">
    <source>
        <dbReference type="Google" id="ProtNLM"/>
    </source>
</evidence>
<evidence type="ECO:0000313" key="3">
    <source>
        <dbReference type="Proteomes" id="UP000629596"/>
    </source>
</evidence>
<gene>
    <name evidence="2" type="ORF">H8784_11950</name>
</gene>
<sequence>MKRTVMTMIVGLACIATAFAQMSEERVPAREFAMFSAKDTFRPYEFTRHAIGENDIQIEILYAGICHSDLHAAWDEQIRLGIMFRTEK</sequence>
<dbReference type="Proteomes" id="UP000629596">
    <property type="component" value="Unassembled WGS sequence"/>
</dbReference>
<keyword evidence="3" id="KW-1185">Reference proteome</keyword>
<proteinExistence type="predicted"/>
<comment type="caution">
    <text evidence="2">The sequence shown here is derived from an EMBL/GenBank/DDBJ whole genome shotgun (WGS) entry which is preliminary data.</text>
</comment>
<dbReference type="RefSeq" id="WP_187574936.1">
    <property type="nucleotide sequence ID" value="NZ_JACRTI010000028.1"/>
</dbReference>
<protein>
    <recommendedName>
        <fullName evidence="4">Alcohol dehydrogenase N-terminal domain-containing protein</fullName>
    </recommendedName>
</protein>
<keyword evidence="1" id="KW-0732">Signal</keyword>
<reference evidence="2 3" key="1">
    <citation type="submission" date="2020-08" db="EMBL/GenBank/DDBJ databases">
        <title>Genome public.</title>
        <authorList>
            <person name="Liu C."/>
            <person name="Sun Q."/>
        </authorList>
    </citation>
    <scope>NUCLEOTIDE SEQUENCE [LARGE SCALE GENOMIC DNA]</scope>
    <source>
        <strain evidence="2 3">426_9</strain>
    </source>
</reference>
<organism evidence="2 3">
    <name type="scientific">Parabacteroides acidifaciens</name>
    <dbReference type="NCBI Taxonomy" id="2290935"/>
    <lineage>
        <taxon>Bacteria</taxon>
        <taxon>Pseudomonadati</taxon>
        <taxon>Bacteroidota</taxon>
        <taxon>Bacteroidia</taxon>
        <taxon>Bacteroidales</taxon>
        <taxon>Tannerellaceae</taxon>
        <taxon>Parabacteroides</taxon>
    </lineage>
</organism>
<evidence type="ECO:0000313" key="2">
    <source>
        <dbReference type="EMBL" id="MBC8602421.1"/>
    </source>
</evidence>
<dbReference type="Gene3D" id="3.90.180.10">
    <property type="entry name" value="Medium-chain alcohol dehydrogenases, catalytic domain"/>
    <property type="match status" value="1"/>
</dbReference>
<name>A0ABR7P237_9BACT</name>